<organism evidence="9 10">
    <name type="scientific">Cnephaeus nilssonii</name>
    <name type="common">Northern bat</name>
    <name type="synonym">Eptesicus nilssonii</name>
    <dbReference type="NCBI Taxonomy" id="3371016"/>
    <lineage>
        <taxon>Eukaryota</taxon>
        <taxon>Metazoa</taxon>
        <taxon>Chordata</taxon>
        <taxon>Craniata</taxon>
        <taxon>Vertebrata</taxon>
        <taxon>Euteleostomi</taxon>
        <taxon>Mammalia</taxon>
        <taxon>Eutheria</taxon>
        <taxon>Laurasiatheria</taxon>
        <taxon>Chiroptera</taxon>
        <taxon>Yangochiroptera</taxon>
        <taxon>Vespertilionidae</taxon>
        <taxon>Cnephaeus</taxon>
    </lineage>
</organism>
<accession>A0AA40IB71</accession>
<evidence type="ECO:0000313" key="10">
    <source>
        <dbReference type="Proteomes" id="UP001177744"/>
    </source>
</evidence>
<feature type="compositionally biased region" description="Acidic residues" evidence="7">
    <location>
        <begin position="42"/>
        <end position="54"/>
    </location>
</feature>
<dbReference type="PROSITE" id="PS50071">
    <property type="entry name" value="HOMEOBOX_2"/>
    <property type="match status" value="1"/>
</dbReference>
<evidence type="ECO:0000259" key="8">
    <source>
        <dbReference type="PROSITE" id="PS50071"/>
    </source>
</evidence>
<evidence type="ECO:0000256" key="5">
    <source>
        <dbReference type="PROSITE-ProRule" id="PRU00108"/>
    </source>
</evidence>
<feature type="domain" description="Homeobox" evidence="8">
    <location>
        <begin position="134"/>
        <end position="194"/>
    </location>
</feature>
<evidence type="ECO:0000256" key="7">
    <source>
        <dbReference type="SAM" id="MobiDB-lite"/>
    </source>
</evidence>
<protein>
    <recommendedName>
        <fullName evidence="8">Homeobox domain-containing protein</fullName>
    </recommendedName>
</protein>
<evidence type="ECO:0000256" key="6">
    <source>
        <dbReference type="RuleBase" id="RU000682"/>
    </source>
</evidence>
<dbReference type="GO" id="GO:0000981">
    <property type="term" value="F:DNA-binding transcription factor activity, RNA polymerase II-specific"/>
    <property type="evidence" value="ECO:0007669"/>
    <property type="project" value="InterPro"/>
</dbReference>
<comment type="caution">
    <text evidence="9">The sequence shown here is derived from an EMBL/GenBank/DDBJ whole genome shotgun (WGS) entry which is preliminary data.</text>
</comment>
<dbReference type="Gene3D" id="1.10.10.60">
    <property type="entry name" value="Homeodomain-like"/>
    <property type="match status" value="1"/>
</dbReference>
<feature type="region of interest" description="Disordered" evidence="7">
    <location>
        <begin position="1"/>
        <end position="138"/>
    </location>
</feature>
<evidence type="ECO:0000256" key="1">
    <source>
        <dbReference type="ARBA" id="ARBA00004123"/>
    </source>
</evidence>
<dbReference type="CDD" id="cd00086">
    <property type="entry name" value="homeodomain"/>
    <property type="match status" value="1"/>
</dbReference>
<dbReference type="Pfam" id="PF00046">
    <property type="entry name" value="Homeodomain"/>
    <property type="match status" value="1"/>
</dbReference>
<gene>
    <name evidence="9" type="ORF">QTO34_000229</name>
</gene>
<feature type="compositionally biased region" description="Polar residues" evidence="7">
    <location>
        <begin position="1"/>
        <end position="20"/>
    </location>
</feature>
<dbReference type="InterPro" id="IPR050649">
    <property type="entry name" value="Paired_Homeobox_TFs"/>
</dbReference>
<keyword evidence="2 5" id="KW-0238">DNA-binding</keyword>
<feature type="compositionally biased region" description="Acidic residues" evidence="7">
    <location>
        <begin position="70"/>
        <end position="80"/>
    </location>
</feature>
<dbReference type="AlphaFoldDB" id="A0AA40IB71"/>
<dbReference type="InterPro" id="IPR001356">
    <property type="entry name" value="HD"/>
</dbReference>
<evidence type="ECO:0000256" key="2">
    <source>
        <dbReference type="ARBA" id="ARBA00023125"/>
    </source>
</evidence>
<dbReference type="PROSITE" id="PS00027">
    <property type="entry name" value="HOMEOBOX_1"/>
    <property type="match status" value="1"/>
</dbReference>
<evidence type="ECO:0000256" key="4">
    <source>
        <dbReference type="ARBA" id="ARBA00023242"/>
    </source>
</evidence>
<keyword evidence="4 5" id="KW-0539">Nucleus</keyword>
<dbReference type="PANTHER" id="PTHR24329:SF540">
    <property type="entry name" value="HOMEOBOX DOMAIN-CONTAINING PROTEIN"/>
    <property type="match status" value="1"/>
</dbReference>
<dbReference type="EMBL" id="JAULJE010000001">
    <property type="protein sequence ID" value="KAK1346375.1"/>
    <property type="molecule type" value="Genomic_DNA"/>
</dbReference>
<dbReference type="SUPFAM" id="SSF46689">
    <property type="entry name" value="Homeodomain-like"/>
    <property type="match status" value="1"/>
</dbReference>
<feature type="DNA-binding region" description="Homeobox" evidence="5">
    <location>
        <begin position="136"/>
        <end position="195"/>
    </location>
</feature>
<keyword evidence="10" id="KW-1185">Reference proteome</keyword>
<evidence type="ECO:0000256" key="3">
    <source>
        <dbReference type="ARBA" id="ARBA00023155"/>
    </source>
</evidence>
<sequence length="297" mass="33728">MDSTQDMNPQGQPSQDTTGFLSLGVEEDGGELHEAEPAEILLTEEGEKEMDTEPVPEQGAPSTEGKVIEAEEEAKEDGDSGLDGLDAPGPIYHESDERNEPDEDSDDSDEEPEEQEQEAQPLQANVRRPQPRNRRRVAQRTTFTMMQMQELERIFHRYPYPDMLMRQDIARHMNVTEARVQIWFKNRRRRQRAFMLRNMHPMVLGNPIGINFQGALDLGCIPDMEPPPTVNYCDVGLCSQGEIVEEVDRRPESVQSEGPEADEKGHADEGEPCLMHGMDQEAHENHEGDESPRGRRR</sequence>
<comment type="subcellular location">
    <subcellularLocation>
        <location evidence="1 5 6">Nucleus</location>
    </subcellularLocation>
</comment>
<dbReference type="Proteomes" id="UP001177744">
    <property type="component" value="Unassembled WGS sequence"/>
</dbReference>
<feature type="compositionally biased region" description="Low complexity" evidence="7">
    <location>
        <begin position="118"/>
        <end position="128"/>
    </location>
</feature>
<proteinExistence type="predicted"/>
<reference evidence="9" key="1">
    <citation type="submission" date="2023-06" db="EMBL/GenBank/DDBJ databases">
        <title>Reference genome for the Northern bat (Eptesicus nilssonii), a most northern bat species.</title>
        <authorList>
            <person name="Laine V.N."/>
            <person name="Pulliainen A.T."/>
            <person name="Lilley T.M."/>
        </authorList>
    </citation>
    <scope>NUCLEOTIDE SEQUENCE</scope>
    <source>
        <strain evidence="9">BLF_Eptnil</strain>
        <tissue evidence="9">Kidney</tissue>
    </source>
</reference>
<dbReference type="InterPro" id="IPR017970">
    <property type="entry name" value="Homeobox_CS"/>
</dbReference>
<dbReference type="GO" id="GO:0000977">
    <property type="term" value="F:RNA polymerase II transcription regulatory region sequence-specific DNA binding"/>
    <property type="evidence" value="ECO:0007669"/>
    <property type="project" value="TreeGrafter"/>
</dbReference>
<feature type="compositionally biased region" description="Basic residues" evidence="7">
    <location>
        <begin position="129"/>
        <end position="138"/>
    </location>
</feature>
<dbReference type="InterPro" id="IPR009057">
    <property type="entry name" value="Homeodomain-like_sf"/>
</dbReference>
<feature type="compositionally biased region" description="Basic and acidic residues" evidence="7">
    <location>
        <begin position="278"/>
        <end position="297"/>
    </location>
</feature>
<feature type="compositionally biased region" description="Acidic residues" evidence="7">
    <location>
        <begin position="99"/>
        <end position="117"/>
    </location>
</feature>
<dbReference type="SMART" id="SM00389">
    <property type="entry name" value="HOX"/>
    <property type="match status" value="1"/>
</dbReference>
<evidence type="ECO:0000313" key="9">
    <source>
        <dbReference type="EMBL" id="KAK1346375.1"/>
    </source>
</evidence>
<name>A0AA40IB71_CNENI</name>
<dbReference type="GO" id="GO:0005634">
    <property type="term" value="C:nucleus"/>
    <property type="evidence" value="ECO:0007669"/>
    <property type="project" value="UniProtKB-SubCell"/>
</dbReference>
<dbReference type="PANTHER" id="PTHR24329">
    <property type="entry name" value="HOMEOBOX PROTEIN ARISTALESS"/>
    <property type="match status" value="1"/>
</dbReference>
<keyword evidence="3 5" id="KW-0371">Homeobox</keyword>
<feature type="region of interest" description="Disordered" evidence="7">
    <location>
        <begin position="247"/>
        <end position="297"/>
    </location>
</feature>